<organism evidence="2 3">
    <name type="scientific">Trifolium medium</name>
    <dbReference type="NCBI Taxonomy" id="97028"/>
    <lineage>
        <taxon>Eukaryota</taxon>
        <taxon>Viridiplantae</taxon>
        <taxon>Streptophyta</taxon>
        <taxon>Embryophyta</taxon>
        <taxon>Tracheophyta</taxon>
        <taxon>Spermatophyta</taxon>
        <taxon>Magnoliopsida</taxon>
        <taxon>eudicotyledons</taxon>
        <taxon>Gunneridae</taxon>
        <taxon>Pentapetalae</taxon>
        <taxon>rosids</taxon>
        <taxon>fabids</taxon>
        <taxon>Fabales</taxon>
        <taxon>Fabaceae</taxon>
        <taxon>Papilionoideae</taxon>
        <taxon>50 kb inversion clade</taxon>
        <taxon>NPAAA clade</taxon>
        <taxon>Hologalegina</taxon>
        <taxon>IRL clade</taxon>
        <taxon>Trifolieae</taxon>
        <taxon>Trifolium</taxon>
    </lineage>
</organism>
<dbReference type="GO" id="GO:0008168">
    <property type="term" value="F:methyltransferase activity"/>
    <property type="evidence" value="ECO:0007669"/>
    <property type="project" value="UniProtKB-KW"/>
</dbReference>
<accession>A0A392R167</accession>
<comment type="caution">
    <text evidence="2">The sequence shown here is derived from an EMBL/GenBank/DDBJ whole genome shotgun (WGS) entry which is preliminary data.</text>
</comment>
<reference evidence="2 3" key="1">
    <citation type="journal article" date="2018" name="Front. Plant Sci.">
        <title>Red Clover (Trifolium pratense) and Zigzag Clover (T. medium) - A Picture of Genomic Similarities and Differences.</title>
        <authorList>
            <person name="Dluhosova J."/>
            <person name="Istvanek J."/>
            <person name="Nedelnik J."/>
            <person name="Repkova J."/>
        </authorList>
    </citation>
    <scope>NUCLEOTIDE SEQUENCE [LARGE SCALE GENOMIC DNA]</scope>
    <source>
        <strain evidence="3">cv. 10/8</strain>
        <tissue evidence="2">Leaf</tissue>
    </source>
</reference>
<keyword evidence="1" id="KW-0472">Membrane</keyword>
<sequence length="147" mass="16536">MKSPINLEFLRTTHALKIGAFFFISITFFYLGKHWSDGYQQLIFFTQDSDSDPNSNHEVSISPNFNKSFNVSSLIDHNDVEKVPEKTLTQPPPAIQPPPPPPATVVKAVDDSVEKFGIVNENGTMSEEFEVGSFDPEMVDDWVNETQ</sequence>
<evidence type="ECO:0000313" key="2">
    <source>
        <dbReference type="EMBL" id="MCI29556.1"/>
    </source>
</evidence>
<feature type="non-terminal residue" evidence="2">
    <location>
        <position position="147"/>
    </location>
</feature>
<proteinExistence type="predicted"/>
<dbReference type="EMBL" id="LXQA010173411">
    <property type="protein sequence ID" value="MCI29556.1"/>
    <property type="molecule type" value="Genomic_DNA"/>
</dbReference>
<keyword evidence="3" id="KW-1185">Reference proteome</keyword>
<dbReference type="AlphaFoldDB" id="A0A392R167"/>
<evidence type="ECO:0000256" key="1">
    <source>
        <dbReference type="SAM" id="Phobius"/>
    </source>
</evidence>
<protein>
    <submittedName>
        <fullName evidence="2">Putative methyltransferase PMT16-like</fullName>
    </submittedName>
</protein>
<keyword evidence="1" id="KW-0812">Transmembrane</keyword>
<evidence type="ECO:0000313" key="3">
    <source>
        <dbReference type="Proteomes" id="UP000265520"/>
    </source>
</evidence>
<feature type="transmembrane region" description="Helical" evidence="1">
    <location>
        <begin position="12"/>
        <end position="31"/>
    </location>
</feature>
<keyword evidence="1" id="KW-1133">Transmembrane helix</keyword>
<keyword evidence="2" id="KW-0489">Methyltransferase</keyword>
<keyword evidence="2" id="KW-0808">Transferase</keyword>
<dbReference type="Proteomes" id="UP000265520">
    <property type="component" value="Unassembled WGS sequence"/>
</dbReference>
<dbReference type="GO" id="GO:0032259">
    <property type="term" value="P:methylation"/>
    <property type="evidence" value="ECO:0007669"/>
    <property type="project" value="UniProtKB-KW"/>
</dbReference>
<name>A0A392R167_9FABA</name>